<gene>
    <name evidence="1" type="ordered locus">CpB0985</name>
</gene>
<sequence>MVTVFFSCLFLQEGYTFNSLIRESIDFFQTGDIILPRKLSIDVQDMTVIGPLRKYVWTLRVNA</sequence>
<protein>
    <submittedName>
        <fullName evidence="1">Uncharacterized protein</fullName>
    </submittedName>
</protein>
<keyword evidence="2" id="KW-1185">Reference proteome</keyword>
<organism evidence="1 2">
    <name type="scientific">Chlamydia pneumoniae</name>
    <name type="common">Chlamydophila pneumoniae</name>
    <dbReference type="NCBI Taxonomy" id="83558"/>
    <lineage>
        <taxon>Bacteria</taxon>
        <taxon>Pseudomonadati</taxon>
        <taxon>Chlamydiota</taxon>
        <taxon>Chlamydiia</taxon>
        <taxon>Chlamydiales</taxon>
        <taxon>Chlamydiaceae</taxon>
        <taxon>Chlamydia/Chlamydophila group</taxon>
        <taxon>Chlamydia</taxon>
    </lineage>
</organism>
<dbReference type="EMBL" id="AE009440">
    <property type="protein sequence ID" value="AAP98914.1"/>
    <property type="molecule type" value="Genomic_DNA"/>
</dbReference>
<accession>A0ABM5LDH7</accession>
<dbReference type="Proteomes" id="UP000000424">
    <property type="component" value="Chromosome"/>
</dbReference>
<evidence type="ECO:0000313" key="1">
    <source>
        <dbReference type="EMBL" id="AAP98914.1"/>
    </source>
</evidence>
<evidence type="ECO:0000313" key="2">
    <source>
        <dbReference type="Proteomes" id="UP000000424"/>
    </source>
</evidence>
<name>A0ABM5LDH7_CHLPN</name>
<reference evidence="1" key="1">
    <citation type="submission" date="2002-05" db="EMBL/GenBank/DDBJ databases">
        <title>The genome sequence of Chlamydia pneumoniae TW183 and comparison with other Chlamydia strains based on whole genome sequence analysis.</title>
        <authorList>
            <person name="Geng M.M."/>
            <person name="Schuhmacher A."/>
            <person name="Muehldorfer I."/>
            <person name="Bensch K.W."/>
            <person name="Schaefer K.P."/>
            <person name="Schneider S."/>
            <person name="Pohl T."/>
            <person name="Essig A."/>
            <person name="Marre R."/>
            <person name="Melchers K."/>
        </authorList>
    </citation>
    <scope>NUCLEOTIDE SEQUENCE [LARGE SCALE GENOMIC DNA]</scope>
    <source>
        <strain evidence="1">TW-183</strain>
    </source>
</reference>
<proteinExistence type="predicted"/>